<dbReference type="Gene3D" id="3.90.180.10">
    <property type="entry name" value="Medium-chain alcohol dehydrogenases, catalytic domain"/>
    <property type="match status" value="1"/>
</dbReference>
<dbReference type="Pfam" id="PF08240">
    <property type="entry name" value="ADH_N"/>
    <property type="match status" value="1"/>
</dbReference>
<dbReference type="Proteomes" id="UP000008983">
    <property type="component" value="Unassembled WGS sequence"/>
</dbReference>
<dbReference type="OMA" id="WAEVPDP"/>
<evidence type="ECO:0000256" key="2">
    <source>
        <dbReference type="ARBA" id="ARBA00023002"/>
    </source>
</evidence>
<gene>
    <name evidence="4" type="ORF">IMG5_129540</name>
</gene>
<dbReference type="RefSeq" id="XP_004032123.1">
    <property type="nucleotide sequence ID" value="XM_004032075.1"/>
</dbReference>
<accession>G0QW69</accession>
<dbReference type="InterPro" id="IPR014189">
    <property type="entry name" value="Quinone_OxRdtase_PIG3"/>
</dbReference>
<dbReference type="Pfam" id="PF00107">
    <property type="entry name" value="ADH_zinc_N"/>
    <property type="match status" value="1"/>
</dbReference>
<evidence type="ECO:0000256" key="1">
    <source>
        <dbReference type="ARBA" id="ARBA00022857"/>
    </source>
</evidence>
<feature type="domain" description="Enoyl reductase (ER)" evidence="3">
    <location>
        <begin position="21"/>
        <end position="340"/>
    </location>
</feature>
<dbReference type="STRING" id="857967.G0QW69"/>
<evidence type="ECO:0000259" key="3">
    <source>
        <dbReference type="SMART" id="SM00829"/>
    </source>
</evidence>
<proteinExistence type="predicted"/>
<dbReference type="InterPro" id="IPR013154">
    <property type="entry name" value="ADH-like_N"/>
</dbReference>
<sequence>MFLKLKYTFSLMKHIHLNGFGGVDILQIKQSPIPVCSEKEVLIKIQSTALNRADILQRQGKYSPPKSASQILGLEAAGYLLDENGKEKKKVMALLSGGGYAQYTKVHQDHIIEIPENLNFSEAASITECWLTAFMLLRFIGKLQKNENVLIYAGASGVGTAAIQLCKHYEANAIITTSSKEKVDFCLKLGAKAGINYKQEDIQNQKQKILEQTNGKGIDIILDCIGAQNSELTTNILNMDARWILYGLMGGAKVKDFSFVPLVQKRASLITSTLRNRDDEYKKQLVQQFCKEVLKEFSNKQFTTIIDKQYDVTWDEKGLQNIKDAHLRMEQNINIGKIVLNFK</sequence>
<dbReference type="Gene3D" id="3.40.50.720">
    <property type="entry name" value="NAD(P)-binding Rossmann-like Domain"/>
    <property type="match status" value="1"/>
</dbReference>
<dbReference type="SUPFAM" id="SSF51735">
    <property type="entry name" value="NAD(P)-binding Rossmann-fold domains"/>
    <property type="match status" value="1"/>
</dbReference>
<dbReference type="InterPro" id="IPR011032">
    <property type="entry name" value="GroES-like_sf"/>
</dbReference>
<name>G0QW69_ICHMU</name>
<dbReference type="OrthoDB" id="3509362at2759"/>
<dbReference type="InterPro" id="IPR013149">
    <property type="entry name" value="ADH-like_C"/>
</dbReference>
<dbReference type="GeneID" id="14906662"/>
<dbReference type="SMART" id="SM00829">
    <property type="entry name" value="PKS_ER"/>
    <property type="match status" value="1"/>
</dbReference>
<evidence type="ECO:0000313" key="4">
    <source>
        <dbReference type="EMBL" id="EGR30536.1"/>
    </source>
</evidence>
<dbReference type="InParanoid" id="G0QW69"/>
<keyword evidence="5" id="KW-1185">Reference proteome</keyword>
<dbReference type="CDD" id="cd05276">
    <property type="entry name" value="p53_inducible_oxidoreductase"/>
    <property type="match status" value="1"/>
</dbReference>
<dbReference type="PANTHER" id="PTHR48106:SF18">
    <property type="entry name" value="QUINONE OXIDOREDUCTASE PIG3"/>
    <property type="match status" value="1"/>
</dbReference>
<dbReference type="NCBIfam" id="TIGR02824">
    <property type="entry name" value="quinone_pig3"/>
    <property type="match status" value="1"/>
</dbReference>
<organism evidence="4 5">
    <name type="scientific">Ichthyophthirius multifiliis</name>
    <name type="common">White spot disease agent</name>
    <name type="synonym">Ich</name>
    <dbReference type="NCBI Taxonomy" id="5932"/>
    <lineage>
        <taxon>Eukaryota</taxon>
        <taxon>Sar</taxon>
        <taxon>Alveolata</taxon>
        <taxon>Ciliophora</taxon>
        <taxon>Intramacronucleata</taxon>
        <taxon>Oligohymenophorea</taxon>
        <taxon>Hymenostomatida</taxon>
        <taxon>Ophryoglenina</taxon>
        <taxon>Ichthyophthirius</taxon>
    </lineage>
</organism>
<dbReference type="GO" id="GO:0003960">
    <property type="term" value="F:quinone reductase (NADPH) activity"/>
    <property type="evidence" value="ECO:0007669"/>
    <property type="project" value="UniProtKB-EC"/>
</dbReference>
<dbReference type="AlphaFoldDB" id="G0QW69"/>
<reference evidence="4 5" key="1">
    <citation type="submission" date="2011-07" db="EMBL/GenBank/DDBJ databases">
        <authorList>
            <person name="Coyne R."/>
            <person name="Brami D."/>
            <person name="Johnson J."/>
            <person name="Hostetler J."/>
            <person name="Hannick L."/>
            <person name="Clark T."/>
            <person name="Cassidy-Hanley D."/>
            <person name="Inman J."/>
        </authorList>
    </citation>
    <scope>NUCLEOTIDE SEQUENCE [LARGE SCALE GENOMIC DNA]</scope>
    <source>
        <strain evidence="4 5">G5</strain>
    </source>
</reference>
<dbReference type="EC" id="1.6.5.5" evidence="4"/>
<dbReference type="InterPro" id="IPR036291">
    <property type="entry name" value="NAD(P)-bd_dom_sf"/>
</dbReference>
<dbReference type="PANTHER" id="PTHR48106">
    <property type="entry name" value="QUINONE OXIDOREDUCTASE PIG3-RELATED"/>
    <property type="match status" value="1"/>
</dbReference>
<protein>
    <submittedName>
        <fullName evidence="4">Tumor protein p53 inducible protein 3, putative</fullName>
        <ecNumber evidence="4">1.6.5.5</ecNumber>
    </submittedName>
</protein>
<keyword evidence="2 4" id="KW-0560">Oxidoreductase</keyword>
<dbReference type="SUPFAM" id="SSF50129">
    <property type="entry name" value="GroES-like"/>
    <property type="match status" value="1"/>
</dbReference>
<evidence type="ECO:0000313" key="5">
    <source>
        <dbReference type="Proteomes" id="UP000008983"/>
    </source>
</evidence>
<dbReference type="eggNOG" id="KOG1198">
    <property type="taxonomic scope" value="Eukaryota"/>
</dbReference>
<keyword evidence="1" id="KW-0521">NADP</keyword>
<dbReference type="EMBL" id="GL983981">
    <property type="protein sequence ID" value="EGR30536.1"/>
    <property type="molecule type" value="Genomic_DNA"/>
</dbReference>
<dbReference type="InterPro" id="IPR020843">
    <property type="entry name" value="ER"/>
</dbReference>
<dbReference type="GO" id="GO:0070402">
    <property type="term" value="F:NADPH binding"/>
    <property type="evidence" value="ECO:0007669"/>
    <property type="project" value="TreeGrafter"/>
</dbReference>